<dbReference type="InterPro" id="IPR042184">
    <property type="entry name" value="YqeY/Aim41_N"/>
</dbReference>
<protein>
    <recommendedName>
        <fullName evidence="3">Glutamyl-tRNA amidotransferase</fullName>
    </recommendedName>
</protein>
<dbReference type="STRING" id="406100.SAMN04488052_11028"/>
<dbReference type="SUPFAM" id="SSF89095">
    <property type="entry name" value="GatB/YqeY motif"/>
    <property type="match status" value="1"/>
</dbReference>
<dbReference type="PANTHER" id="PTHR28055:SF1">
    <property type="entry name" value="ALTERED INHERITANCE OF MITOCHONDRIA PROTEIN 41, MITOCHONDRIAL"/>
    <property type="match status" value="1"/>
</dbReference>
<name>A0A1H8V6G5_9GAMM</name>
<gene>
    <name evidence="1" type="ORF">SAMN04488052_11028</name>
</gene>
<dbReference type="GO" id="GO:0016884">
    <property type="term" value="F:carbon-nitrogen ligase activity, with glutamine as amido-N-donor"/>
    <property type="evidence" value="ECO:0007669"/>
    <property type="project" value="InterPro"/>
</dbReference>
<dbReference type="InterPro" id="IPR023168">
    <property type="entry name" value="GatB_Yqey_C_2"/>
</dbReference>
<dbReference type="EMBL" id="FOEG01000010">
    <property type="protein sequence ID" value="SEP10959.1"/>
    <property type="molecule type" value="Genomic_DNA"/>
</dbReference>
<reference evidence="1 2" key="1">
    <citation type="submission" date="2016-10" db="EMBL/GenBank/DDBJ databases">
        <authorList>
            <person name="de Groot N.N."/>
        </authorList>
    </citation>
    <scope>NUCLEOTIDE SEQUENCE [LARGE SCALE GENOMIC DNA]</scope>
    <source>
        <strain evidence="1 2">CGMCC 1.6291</strain>
    </source>
</reference>
<dbReference type="PANTHER" id="PTHR28055">
    <property type="entry name" value="ALTERED INHERITANCE OF MITOCHONDRIA PROTEIN 41, MITOCHONDRIAL"/>
    <property type="match status" value="1"/>
</dbReference>
<keyword evidence="2" id="KW-1185">Reference proteome</keyword>
<proteinExistence type="predicted"/>
<dbReference type="Pfam" id="PF09424">
    <property type="entry name" value="YqeY"/>
    <property type="match status" value="1"/>
</dbReference>
<dbReference type="InterPro" id="IPR003789">
    <property type="entry name" value="Asn/Gln_tRNA_amidoTrase-B-like"/>
</dbReference>
<dbReference type="RefSeq" id="WP_091645669.1">
    <property type="nucleotide sequence ID" value="NZ_FOEG01000010.1"/>
</dbReference>
<sequence length="151" mass="16838">MSDSALKDRIQTAVKEAMRSGDRSRLGVLRLITAAMKQHEVDQRTDLTDDDVIALLSKMVKQRHESIEQYRAASRDDLAEKEEYELTVLQEFLPQPLTDDEVGELIDQAIAESGAESIRDMGKVMGLLKPRLQGRADMGKASAQLKARLNG</sequence>
<dbReference type="Gene3D" id="1.10.10.410">
    <property type="match status" value="1"/>
</dbReference>
<evidence type="ECO:0000313" key="1">
    <source>
        <dbReference type="EMBL" id="SEP10959.1"/>
    </source>
</evidence>
<dbReference type="Proteomes" id="UP000199657">
    <property type="component" value="Unassembled WGS sequence"/>
</dbReference>
<evidence type="ECO:0008006" key="3">
    <source>
        <dbReference type="Google" id="ProtNLM"/>
    </source>
</evidence>
<dbReference type="AlphaFoldDB" id="A0A1H8V6G5"/>
<organism evidence="1 2">
    <name type="scientific">Aquisalimonas asiatica</name>
    <dbReference type="NCBI Taxonomy" id="406100"/>
    <lineage>
        <taxon>Bacteria</taxon>
        <taxon>Pseudomonadati</taxon>
        <taxon>Pseudomonadota</taxon>
        <taxon>Gammaproteobacteria</taxon>
        <taxon>Chromatiales</taxon>
        <taxon>Ectothiorhodospiraceae</taxon>
        <taxon>Aquisalimonas</taxon>
    </lineage>
</organism>
<dbReference type="Gene3D" id="1.10.1510.10">
    <property type="entry name" value="Uncharacterised protein YqeY/AIM41 PF09424, N-terminal domain"/>
    <property type="match status" value="1"/>
</dbReference>
<evidence type="ECO:0000313" key="2">
    <source>
        <dbReference type="Proteomes" id="UP000199657"/>
    </source>
</evidence>
<accession>A0A1H8V6G5</accession>
<dbReference type="InterPro" id="IPR019004">
    <property type="entry name" value="YqeY/Aim41"/>
</dbReference>
<dbReference type="OrthoDB" id="9788127at2"/>